<dbReference type="InterPro" id="IPR000073">
    <property type="entry name" value="AB_hydrolase_1"/>
</dbReference>
<evidence type="ECO:0000313" key="3">
    <source>
        <dbReference type="Proteomes" id="UP001190465"/>
    </source>
</evidence>
<evidence type="ECO:0000313" key="2">
    <source>
        <dbReference type="EMBL" id="CAJ1494814.1"/>
    </source>
</evidence>
<gene>
    <name evidence="2" type="ORF">MU0053_000171</name>
</gene>
<dbReference type="EMBL" id="OY726397">
    <property type="protein sequence ID" value="CAJ1494814.1"/>
    <property type="molecule type" value="Genomic_DNA"/>
</dbReference>
<proteinExistence type="predicted"/>
<name>A0ABM9L8U8_9MYCO</name>
<feature type="domain" description="AB hydrolase-1" evidence="1">
    <location>
        <begin position="3"/>
        <end position="238"/>
    </location>
</feature>
<dbReference type="Gene3D" id="3.40.50.1820">
    <property type="entry name" value="alpha/beta hydrolase"/>
    <property type="match status" value="1"/>
</dbReference>
<organism evidence="2 3">
    <name type="scientific">[Mycobacterium] burgundiense</name>
    <dbReference type="NCBI Taxonomy" id="3064286"/>
    <lineage>
        <taxon>Bacteria</taxon>
        <taxon>Bacillati</taxon>
        <taxon>Actinomycetota</taxon>
        <taxon>Actinomycetes</taxon>
        <taxon>Mycobacteriales</taxon>
        <taxon>Mycobacteriaceae</taxon>
        <taxon>Mycolicibacterium</taxon>
    </lineage>
</organism>
<dbReference type="GO" id="GO:0016787">
    <property type="term" value="F:hydrolase activity"/>
    <property type="evidence" value="ECO:0007669"/>
    <property type="project" value="UniProtKB-KW"/>
</dbReference>
<keyword evidence="2" id="KW-0378">Hydrolase</keyword>
<dbReference type="RefSeq" id="WP_308480543.1">
    <property type="nucleotide sequence ID" value="NZ_OY726397.1"/>
</dbReference>
<accession>A0ABM9L8U8</accession>
<dbReference type="PANTHER" id="PTHR43798:SF33">
    <property type="entry name" value="HYDROLASE, PUTATIVE (AFU_ORTHOLOGUE AFUA_2G14860)-RELATED"/>
    <property type="match status" value="1"/>
</dbReference>
<evidence type="ECO:0000259" key="1">
    <source>
        <dbReference type="Pfam" id="PF12697"/>
    </source>
</evidence>
<dbReference type="InterPro" id="IPR029058">
    <property type="entry name" value="AB_hydrolase_fold"/>
</dbReference>
<dbReference type="Proteomes" id="UP001190465">
    <property type="component" value="Chromosome"/>
</dbReference>
<keyword evidence="3" id="KW-1185">Reference proteome</keyword>
<dbReference type="InterPro" id="IPR050266">
    <property type="entry name" value="AB_hydrolase_sf"/>
</dbReference>
<dbReference type="Pfam" id="PF12697">
    <property type="entry name" value="Abhydrolase_6"/>
    <property type="match status" value="1"/>
</dbReference>
<reference evidence="2 3" key="1">
    <citation type="submission" date="2023-08" db="EMBL/GenBank/DDBJ databases">
        <authorList>
            <person name="Folkvardsen B D."/>
            <person name="Norman A."/>
        </authorList>
    </citation>
    <scope>NUCLEOTIDE SEQUENCE [LARGE SCALE GENOMIC DNA]</scope>
    <source>
        <strain evidence="2 3">Mu0053</strain>
    </source>
</reference>
<protein>
    <submittedName>
        <fullName evidence="2">Alpha/beta hydrolase</fullName>
    </submittedName>
</protein>
<sequence length="248" mass="26759">MTVVLVHGNPETPAIWQPLRERLRRDDVIALSPPGFGAPLPDGFPATHEAYRDWLATELVAIDGPVDLVGHDWGGGHVVNVVMHRPELVRSWTTDVIGLFDPDYVWHDMAQIWQTPGAGEDFVAAMLAGDAAERAERNTALGIPADVAAELALGQTPEMGTAILALYRSAAQPVLAEAGRSLPNAAAKPGLAILATEDPFVGSAEMKRRAAARAGARIEVLDGLGHWWMLEDPDRAAEVLTRFWDSLD</sequence>
<dbReference type="SUPFAM" id="SSF53474">
    <property type="entry name" value="alpha/beta-Hydrolases"/>
    <property type="match status" value="1"/>
</dbReference>
<dbReference type="PANTHER" id="PTHR43798">
    <property type="entry name" value="MONOACYLGLYCEROL LIPASE"/>
    <property type="match status" value="1"/>
</dbReference>